<dbReference type="InterPro" id="IPR052182">
    <property type="entry name" value="Glycogen/Maltodextrin_Phosph"/>
</dbReference>
<dbReference type="GO" id="GO:0008184">
    <property type="term" value="F:glycogen phosphorylase activity"/>
    <property type="evidence" value="ECO:0007669"/>
    <property type="project" value="InterPro"/>
</dbReference>
<reference evidence="2 3" key="1">
    <citation type="submission" date="2019-06" db="EMBL/GenBank/DDBJ databases">
        <title>Sulfurimonas gotlandica sp. nov., a chemoautotrophic and psychrotolerant epsilonproteobacterium isolated from a pelagic redoxcline, and an emended description of the genus Sulfurimonas.</title>
        <authorList>
            <person name="Wang S."/>
            <person name="Jiang L."/>
            <person name="Shao Z."/>
        </authorList>
    </citation>
    <scope>NUCLEOTIDE SEQUENCE [LARGE SCALE GENOMIC DNA]</scope>
    <source>
        <strain evidence="2 3">B2</strain>
    </source>
</reference>
<dbReference type="AlphaFoldDB" id="A0A7M1AXU9"/>
<name>A0A7M1AXU9_9BACT</name>
<sequence length="554" mass="64310">MKLHSYDINKNYKTSVAYFSMEFAVDQALKIYSGGLGFLAGSHMRSAYDLKQNIVGIGILWSFGYYDQGRNEDRTLKPNYLRKFYYFLEELEQKVTVRIENSDVVIKAFLLHPEVFGTAPILLLSTDIDENDYLSRTITHKLYDSNERTRIAQEIVLGIGGLKVLEAMNRKVDVYHMNEGHSLPLVYELHSRLKDTQKVKEHVVFTTHTPEAAGNETHRVDFLEEMGFFSSLTKEEVASLCSCHKEKLNLTVEALRNSKRSNAVSKIHKKVAQHMWKEVPDSCEIISITNAQNKKYWTDKTLIRALDEHEDYELQARKKHLKKILFDEVANQSGKMFDPDIFTIVWARRFAEYKRPGLLKYDLRRFEKLLANTQMPVQIIWAGKPYPTDSGAVSLFNDLIYMSHRYKNIAVLIGYELSLSRLLKQGSDLWLNTPRITREASGTSGMSASMNGSIHFSIDDGWHPEFARDRRNAFTIPPVDHLLGHDEQDRIDNKNMMDILEQKILPTYYENPKKWTKIMKNAMTEIDLEFDSTRMAKEYYELLYEYKIEEGGKD</sequence>
<gene>
    <name evidence="2" type="primary">glgP</name>
    <name evidence="2" type="ORF">FJR03_11295</name>
</gene>
<dbReference type="PANTHER" id="PTHR42655">
    <property type="entry name" value="GLYCOGEN PHOSPHORYLASE"/>
    <property type="match status" value="1"/>
</dbReference>
<dbReference type="RefSeq" id="WP_193113610.1">
    <property type="nucleotide sequence ID" value="NZ_CP041165.1"/>
</dbReference>
<dbReference type="InterPro" id="IPR011834">
    <property type="entry name" value="Agluc_phsphrylas"/>
</dbReference>
<proteinExistence type="inferred from homology"/>
<comment type="similarity">
    <text evidence="1">Belongs to the glycogen phosphorylase family.</text>
</comment>
<dbReference type="Proteomes" id="UP000593910">
    <property type="component" value="Chromosome"/>
</dbReference>
<evidence type="ECO:0000313" key="3">
    <source>
        <dbReference type="Proteomes" id="UP000593910"/>
    </source>
</evidence>
<dbReference type="GO" id="GO:0030170">
    <property type="term" value="F:pyridoxal phosphate binding"/>
    <property type="evidence" value="ECO:0007669"/>
    <property type="project" value="InterPro"/>
</dbReference>
<dbReference type="KEGG" id="smax:FJR03_11295"/>
<dbReference type="Gene3D" id="3.40.50.2000">
    <property type="entry name" value="Glycogen Phosphorylase B"/>
    <property type="match status" value="2"/>
</dbReference>
<dbReference type="InterPro" id="IPR000811">
    <property type="entry name" value="Glyco_trans_35"/>
</dbReference>
<keyword evidence="3" id="KW-1185">Reference proteome</keyword>
<dbReference type="EMBL" id="CP041165">
    <property type="protein sequence ID" value="QOP42289.1"/>
    <property type="molecule type" value="Genomic_DNA"/>
</dbReference>
<evidence type="ECO:0000256" key="1">
    <source>
        <dbReference type="ARBA" id="ARBA00006047"/>
    </source>
</evidence>
<dbReference type="Pfam" id="PF00343">
    <property type="entry name" value="Phosphorylase"/>
    <property type="match status" value="1"/>
</dbReference>
<evidence type="ECO:0000313" key="2">
    <source>
        <dbReference type="EMBL" id="QOP42289.1"/>
    </source>
</evidence>
<dbReference type="SUPFAM" id="SSF53756">
    <property type="entry name" value="UDP-Glycosyltransferase/glycogen phosphorylase"/>
    <property type="match status" value="1"/>
</dbReference>
<protein>
    <submittedName>
        <fullName evidence="2">Alpha-glucan family phosphorylase</fullName>
    </submittedName>
</protein>
<dbReference type="PANTHER" id="PTHR42655:SF1">
    <property type="entry name" value="GLYCOGEN PHOSPHORYLASE"/>
    <property type="match status" value="1"/>
</dbReference>
<accession>A0A7M1AXU9</accession>
<dbReference type="GO" id="GO:0005975">
    <property type="term" value="P:carbohydrate metabolic process"/>
    <property type="evidence" value="ECO:0007669"/>
    <property type="project" value="InterPro"/>
</dbReference>
<organism evidence="2 3">
    <name type="scientific">Sulfurimonas marina</name>
    <dbReference type="NCBI Taxonomy" id="2590551"/>
    <lineage>
        <taxon>Bacteria</taxon>
        <taxon>Pseudomonadati</taxon>
        <taxon>Campylobacterota</taxon>
        <taxon>Epsilonproteobacteria</taxon>
        <taxon>Campylobacterales</taxon>
        <taxon>Sulfurimonadaceae</taxon>
        <taxon>Sulfurimonas</taxon>
    </lineage>
</organism>
<dbReference type="NCBIfam" id="TIGR02094">
    <property type="entry name" value="more_P_ylases"/>
    <property type="match status" value="2"/>
</dbReference>